<accession>A0A183DRR0</accession>
<protein>
    <submittedName>
        <fullName evidence="2">GRAM domain-containing protein</fullName>
    </submittedName>
</protein>
<sequence length="151" mass="15988">LSIAAIVKGHVTGLTILILGNWNGRVSWKLTFNKGGCIDFGQALLKAAEMARSFRPYNAPPPYAPPPGNYYAAPPAYYIPSGGIYNGFVAPLNAFPEQPPAGGVYMYEAPPPYSGIGPDHPPVPAGQLRDSEVIPSAPPHLQQAPPLPTKT</sequence>
<feature type="compositionally biased region" description="Pro residues" evidence="1">
    <location>
        <begin position="113"/>
        <end position="124"/>
    </location>
</feature>
<reference evidence="2" key="1">
    <citation type="submission" date="2016-06" db="UniProtKB">
        <authorList>
            <consortium name="WormBaseParasite"/>
        </authorList>
    </citation>
    <scope>IDENTIFICATION</scope>
</reference>
<name>A0A183DRR0_9BILA</name>
<proteinExistence type="predicted"/>
<feature type="region of interest" description="Disordered" evidence="1">
    <location>
        <begin position="113"/>
        <end position="151"/>
    </location>
</feature>
<evidence type="ECO:0000256" key="1">
    <source>
        <dbReference type="SAM" id="MobiDB-lite"/>
    </source>
</evidence>
<dbReference type="WBParaSite" id="GPUH_0001141501-mRNA-1">
    <property type="protein sequence ID" value="GPUH_0001141501-mRNA-1"/>
    <property type="gene ID" value="GPUH_0001141501"/>
</dbReference>
<evidence type="ECO:0000313" key="2">
    <source>
        <dbReference type="WBParaSite" id="GPUH_0001141501-mRNA-1"/>
    </source>
</evidence>
<dbReference type="AlphaFoldDB" id="A0A183DRR0"/>
<organism evidence="2">
    <name type="scientific">Gongylonema pulchrum</name>
    <dbReference type="NCBI Taxonomy" id="637853"/>
    <lineage>
        <taxon>Eukaryota</taxon>
        <taxon>Metazoa</taxon>
        <taxon>Ecdysozoa</taxon>
        <taxon>Nematoda</taxon>
        <taxon>Chromadorea</taxon>
        <taxon>Rhabditida</taxon>
        <taxon>Spirurina</taxon>
        <taxon>Spiruromorpha</taxon>
        <taxon>Spiruroidea</taxon>
        <taxon>Gongylonematidae</taxon>
        <taxon>Gongylonema</taxon>
    </lineage>
</organism>